<protein>
    <recommendedName>
        <fullName evidence="3">Glycosyl hydrolase family 13 catalytic domain-containing protein</fullName>
    </recommendedName>
</protein>
<dbReference type="SUPFAM" id="SSF51445">
    <property type="entry name" value="(Trans)glycosidases"/>
    <property type="match status" value="1"/>
</dbReference>
<keyword evidence="2" id="KW-1185">Reference proteome</keyword>
<name>A0ABW6ABX6_9BACT</name>
<sequence length="91" mass="10590">MFNFFTNQHLFYALATSEVKLLRKALEDTKNIPPTAQWAHFLRNHDEVDLGRLSDKERDQVYAKCGPDTTIQLYKRGIRRRLGLLCLVIAV</sequence>
<organism evidence="1 2">
    <name type="scientific">Spirosoma flavum</name>
    <dbReference type="NCBI Taxonomy" id="2048557"/>
    <lineage>
        <taxon>Bacteria</taxon>
        <taxon>Pseudomonadati</taxon>
        <taxon>Bacteroidota</taxon>
        <taxon>Cytophagia</taxon>
        <taxon>Cytophagales</taxon>
        <taxon>Cytophagaceae</taxon>
        <taxon>Spirosoma</taxon>
    </lineage>
</organism>
<evidence type="ECO:0008006" key="3">
    <source>
        <dbReference type="Google" id="ProtNLM"/>
    </source>
</evidence>
<evidence type="ECO:0000313" key="1">
    <source>
        <dbReference type="EMBL" id="MFD2932911.1"/>
    </source>
</evidence>
<proteinExistence type="predicted"/>
<gene>
    <name evidence="1" type="ORF">ACFS25_03915</name>
</gene>
<dbReference type="EMBL" id="JBHUOM010000001">
    <property type="protein sequence ID" value="MFD2932911.1"/>
    <property type="molecule type" value="Genomic_DNA"/>
</dbReference>
<dbReference type="InterPro" id="IPR017853">
    <property type="entry name" value="GH"/>
</dbReference>
<reference evidence="2" key="1">
    <citation type="journal article" date="2019" name="Int. J. Syst. Evol. Microbiol.">
        <title>The Global Catalogue of Microorganisms (GCM) 10K type strain sequencing project: providing services to taxonomists for standard genome sequencing and annotation.</title>
        <authorList>
            <consortium name="The Broad Institute Genomics Platform"/>
            <consortium name="The Broad Institute Genome Sequencing Center for Infectious Disease"/>
            <person name="Wu L."/>
            <person name="Ma J."/>
        </authorList>
    </citation>
    <scope>NUCLEOTIDE SEQUENCE [LARGE SCALE GENOMIC DNA]</scope>
    <source>
        <strain evidence="2">KCTC 52490</strain>
    </source>
</reference>
<accession>A0ABW6ABX6</accession>
<comment type="caution">
    <text evidence="1">The sequence shown here is derived from an EMBL/GenBank/DDBJ whole genome shotgun (WGS) entry which is preliminary data.</text>
</comment>
<evidence type="ECO:0000313" key="2">
    <source>
        <dbReference type="Proteomes" id="UP001597512"/>
    </source>
</evidence>
<dbReference type="Proteomes" id="UP001597512">
    <property type="component" value="Unassembled WGS sequence"/>
</dbReference>
<dbReference type="Gene3D" id="3.20.20.80">
    <property type="entry name" value="Glycosidases"/>
    <property type="match status" value="1"/>
</dbReference>